<name>A0A7S0FXX3_9DINO</name>
<sequence length="322" mass="34803">MAPPCSGCRLALAALLAQAAVGGDAAKDPPQLGRDSGRRMFVRDGWLVHNVQTSAFDGAMGRYAYFDETATPGFTFANTEADAPVKQYRDGELVWEGQALLWRSTDGMVGSCGMEICTAMIRRKENHAAHQWSRGDVIVVKGFHDVVFTTTTGPIATEAGTSIALILIIITVCIMVCACSILFGLYIKRRRQLRAKAEELGEHPAMKPIASSSTQSLQGRDSLERAPPQGPGPAAQKLADPAEVNLVMLAGARREGSPPESAASARASSGEAEAPPAAEELSQEWSQELDNEFGDMETPVQPTYQDLPRATFTWQKYYQNNI</sequence>
<keyword evidence="2" id="KW-1133">Transmembrane helix</keyword>
<evidence type="ECO:0000256" key="2">
    <source>
        <dbReference type="SAM" id="Phobius"/>
    </source>
</evidence>
<feature type="region of interest" description="Disordered" evidence="1">
    <location>
        <begin position="253"/>
        <end position="307"/>
    </location>
</feature>
<feature type="compositionally biased region" description="Low complexity" evidence="1">
    <location>
        <begin position="258"/>
        <end position="280"/>
    </location>
</feature>
<feature type="signal peptide" evidence="3">
    <location>
        <begin position="1"/>
        <end position="25"/>
    </location>
</feature>
<organism evidence="4">
    <name type="scientific">Pyrodinium bahamense</name>
    <dbReference type="NCBI Taxonomy" id="73915"/>
    <lineage>
        <taxon>Eukaryota</taxon>
        <taxon>Sar</taxon>
        <taxon>Alveolata</taxon>
        <taxon>Dinophyceae</taxon>
        <taxon>Gonyaulacales</taxon>
        <taxon>Pyrocystaceae</taxon>
        <taxon>Pyrodinium</taxon>
    </lineage>
</organism>
<evidence type="ECO:0000256" key="3">
    <source>
        <dbReference type="SAM" id="SignalP"/>
    </source>
</evidence>
<feature type="transmembrane region" description="Helical" evidence="2">
    <location>
        <begin position="163"/>
        <end position="187"/>
    </location>
</feature>
<protein>
    <recommendedName>
        <fullName evidence="5">Altered inheritance of mitochondria protein 24, mitochondrial</fullName>
    </recommendedName>
</protein>
<dbReference type="AlphaFoldDB" id="A0A7S0FXX3"/>
<keyword evidence="3" id="KW-0732">Signal</keyword>
<gene>
    <name evidence="4" type="ORF">PBAH0796_LOCUS28563</name>
</gene>
<evidence type="ECO:0000313" key="4">
    <source>
        <dbReference type="EMBL" id="CAD8384875.1"/>
    </source>
</evidence>
<keyword evidence="2" id="KW-0812">Transmembrane</keyword>
<evidence type="ECO:0000256" key="1">
    <source>
        <dbReference type="SAM" id="MobiDB-lite"/>
    </source>
</evidence>
<feature type="region of interest" description="Disordered" evidence="1">
    <location>
        <begin position="204"/>
        <end position="238"/>
    </location>
</feature>
<keyword evidence="2" id="KW-0472">Membrane</keyword>
<reference evidence="4" key="1">
    <citation type="submission" date="2021-01" db="EMBL/GenBank/DDBJ databases">
        <authorList>
            <person name="Corre E."/>
            <person name="Pelletier E."/>
            <person name="Niang G."/>
            <person name="Scheremetjew M."/>
            <person name="Finn R."/>
            <person name="Kale V."/>
            <person name="Holt S."/>
            <person name="Cochrane G."/>
            <person name="Meng A."/>
            <person name="Brown T."/>
            <person name="Cohen L."/>
        </authorList>
    </citation>
    <scope>NUCLEOTIDE SEQUENCE</scope>
    <source>
        <strain evidence="4">Pbaha01</strain>
    </source>
</reference>
<evidence type="ECO:0008006" key="5">
    <source>
        <dbReference type="Google" id="ProtNLM"/>
    </source>
</evidence>
<feature type="compositionally biased region" description="Polar residues" evidence="1">
    <location>
        <begin position="210"/>
        <end position="219"/>
    </location>
</feature>
<accession>A0A7S0FXX3</accession>
<dbReference type="EMBL" id="HBEG01046964">
    <property type="protein sequence ID" value="CAD8384875.1"/>
    <property type="molecule type" value="Transcribed_RNA"/>
</dbReference>
<proteinExistence type="predicted"/>
<feature type="chain" id="PRO_5031544012" description="Altered inheritance of mitochondria protein 24, mitochondrial" evidence="3">
    <location>
        <begin position="26"/>
        <end position="322"/>
    </location>
</feature>